<evidence type="ECO:0000313" key="2">
    <source>
        <dbReference type="EMBL" id="KAF4138616.1"/>
    </source>
</evidence>
<sequence>MASDSDSARKASSVAAASADPTATKVSSKWTVTIDLTTLKCPLRPPTSKNYNEWSLDQLKLECTARKKNVIQSTKKDDRAMILDAWDIDQGGSSFWSHVAAAFGDDTSEFNTVISSEAMFEGIDASFSLVHSAAKLKRMWKEVSGNFASAEVKSKVSGQGNVYYLDRWCEHRGDGREFCAANIYAADEDDSTKEGQPSKQTVNRKRRKSSPSSDILERVSAQLGAETKEVAAVQEGTRNEQKSLIQERRVVPKLTTMYAMLDRNNTVTQQRLTKRHECIAQGRDAAEIGETFASQHQK</sequence>
<evidence type="ECO:0000256" key="1">
    <source>
        <dbReference type="SAM" id="MobiDB-lite"/>
    </source>
</evidence>
<gene>
    <name evidence="2" type="ORF">GN958_ATG12191</name>
</gene>
<proteinExistence type="predicted"/>
<organism evidence="2 3">
    <name type="scientific">Phytophthora infestans</name>
    <name type="common">Potato late blight agent</name>
    <name type="synonym">Botrytis infestans</name>
    <dbReference type="NCBI Taxonomy" id="4787"/>
    <lineage>
        <taxon>Eukaryota</taxon>
        <taxon>Sar</taxon>
        <taxon>Stramenopiles</taxon>
        <taxon>Oomycota</taxon>
        <taxon>Peronosporomycetes</taxon>
        <taxon>Peronosporales</taxon>
        <taxon>Peronosporaceae</taxon>
        <taxon>Phytophthora</taxon>
    </lineage>
</organism>
<reference evidence="2" key="1">
    <citation type="submission" date="2020-03" db="EMBL/GenBank/DDBJ databases">
        <title>Hybrid Assembly of Korean Phytophthora infestans isolates.</title>
        <authorList>
            <person name="Prokchorchik M."/>
            <person name="Lee Y."/>
            <person name="Seo J."/>
            <person name="Cho J.-H."/>
            <person name="Park Y.-E."/>
            <person name="Jang D.-C."/>
            <person name="Im J.-S."/>
            <person name="Choi J.-G."/>
            <person name="Park H.-J."/>
            <person name="Lee G.-B."/>
            <person name="Lee Y.-G."/>
            <person name="Hong S.-Y."/>
            <person name="Cho K."/>
            <person name="Sohn K.H."/>
        </authorList>
    </citation>
    <scope>NUCLEOTIDE SEQUENCE</scope>
    <source>
        <strain evidence="2">KR_2_A2</strain>
    </source>
</reference>
<evidence type="ECO:0000313" key="3">
    <source>
        <dbReference type="Proteomes" id="UP000704712"/>
    </source>
</evidence>
<comment type="caution">
    <text evidence="2">The sequence shown here is derived from an EMBL/GenBank/DDBJ whole genome shotgun (WGS) entry which is preliminary data.</text>
</comment>
<accession>A0A8S9UDB8</accession>
<feature type="region of interest" description="Disordered" evidence="1">
    <location>
        <begin position="1"/>
        <end position="28"/>
    </location>
</feature>
<dbReference type="AlphaFoldDB" id="A0A8S9UDB8"/>
<name>A0A8S9UDB8_PHYIN</name>
<dbReference type="EMBL" id="JAACNO010001654">
    <property type="protein sequence ID" value="KAF4138616.1"/>
    <property type="molecule type" value="Genomic_DNA"/>
</dbReference>
<feature type="compositionally biased region" description="Low complexity" evidence="1">
    <location>
        <begin position="1"/>
        <end position="20"/>
    </location>
</feature>
<protein>
    <submittedName>
        <fullName evidence="2">Uncharacterized protein</fullName>
    </submittedName>
</protein>
<dbReference type="Proteomes" id="UP000704712">
    <property type="component" value="Unassembled WGS sequence"/>
</dbReference>
<feature type="region of interest" description="Disordered" evidence="1">
    <location>
        <begin position="189"/>
        <end position="215"/>
    </location>
</feature>